<keyword evidence="2 3" id="KW-0479">Metal-binding</keyword>
<dbReference type="GO" id="GO:0046872">
    <property type="term" value="F:metal ion binding"/>
    <property type="evidence" value="ECO:0007669"/>
    <property type="project" value="UniProtKB-KW"/>
</dbReference>
<feature type="binding site" evidence="3">
    <location>
        <position position="126"/>
    </location>
    <ligand>
        <name>a divalent metal cation</name>
        <dbReference type="ChEBI" id="CHEBI:60240"/>
    </ligand>
</feature>
<dbReference type="PANTHER" id="PTHR37302:SF3">
    <property type="entry name" value="DAMAGE-INDUCIBLE PROTEIN DINB"/>
    <property type="match status" value="1"/>
</dbReference>
<sequence>MYELFQYNWQIREEWFQWCETIPNEELLKKRAGGMGSILRNLFHVIDCEQLWINQMQGTPIIEKDINEIINLNAIKEFNALTKPITEHFIKSYINEAEEKILVYPQKNGDKLQFSYNKILHHIITHEIHHIGQLSVWAREIGKQPVSSDLIMKDIF</sequence>
<organism evidence="4 5">
    <name type="scientific">Viridibacillus arvi</name>
    <dbReference type="NCBI Taxonomy" id="263475"/>
    <lineage>
        <taxon>Bacteria</taxon>
        <taxon>Bacillati</taxon>
        <taxon>Bacillota</taxon>
        <taxon>Bacilli</taxon>
        <taxon>Bacillales</taxon>
        <taxon>Caryophanaceae</taxon>
        <taxon>Viridibacillus</taxon>
    </lineage>
</organism>
<dbReference type="EMBL" id="LILB01000001">
    <property type="protein sequence ID" value="KOO51999.1"/>
    <property type="molecule type" value="Genomic_DNA"/>
</dbReference>
<evidence type="ECO:0000256" key="2">
    <source>
        <dbReference type="ARBA" id="ARBA00022723"/>
    </source>
</evidence>
<dbReference type="STRING" id="263475.AMD00_06150"/>
<evidence type="ECO:0000313" key="5">
    <source>
        <dbReference type="Proteomes" id="UP000036867"/>
    </source>
</evidence>
<keyword evidence="5" id="KW-1185">Reference proteome</keyword>
<dbReference type="Gene3D" id="1.20.120.450">
    <property type="entry name" value="dinb family like domain"/>
    <property type="match status" value="1"/>
</dbReference>
<accession>A0A0M0LLT8</accession>
<feature type="binding site" evidence="3">
    <location>
        <position position="130"/>
    </location>
    <ligand>
        <name>a divalent metal cation</name>
        <dbReference type="ChEBI" id="CHEBI:60240"/>
    </ligand>
</feature>
<comment type="caution">
    <text evidence="4">The sequence shown here is derived from an EMBL/GenBank/DDBJ whole genome shotgun (WGS) entry which is preliminary data.</text>
</comment>
<evidence type="ECO:0000313" key="4">
    <source>
        <dbReference type="EMBL" id="KOO51999.1"/>
    </source>
</evidence>
<dbReference type="PANTHER" id="PTHR37302">
    <property type="entry name" value="SLR1116 PROTEIN"/>
    <property type="match status" value="1"/>
</dbReference>
<gene>
    <name evidence="4" type="ORF">AMD00_06150</name>
</gene>
<dbReference type="Pfam" id="PF05163">
    <property type="entry name" value="DinB"/>
    <property type="match status" value="1"/>
</dbReference>
<evidence type="ECO:0000256" key="1">
    <source>
        <dbReference type="ARBA" id="ARBA00008635"/>
    </source>
</evidence>
<reference evidence="5" key="1">
    <citation type="submission" date="2015-08" db="EMBL/GenBank/DDBJ databases">
        <title>Fjat-10028 dsm 16317.</title>
        <authorList>
            <person name="Liu B."/>
            <person name="Wang J."/>
            <person name="Zhu Y."/>
            <person name="Liu G."/>
            <person name="Chen Q."/>
            <person name="Chen Z."/>
            <person name="Lan J."/>
            <person name="Che J."/>
            <person name="Ge C."/>
            <person name="Shi H."/>
            <person name="Pan Z."/>
            <person name="Liu X."/>
        </authorList>
    </citation>
    <scope>NUCLEOTIDE SEQUENCE [LARGE SCALE GENOMIC DNA]</scope>
    <source>
        <strain evidence="5">DSM 16317</strain>
    </source>
</reference>
<dbReference type="PATRIC" id="fig|263475.3.peg.1661"/>
<dbReference type="GeneID" id="301135684"/>
<dbReference type="AlphaFoldDB" id="A0A0M0LLT8"/>
<protein>
    <recommendedName>
        <fullName evidence="6">Damage-inducible protein DinB</fullName>
    </recommendedName>
</protein>
<dbReference type="Proteomes" id="UP000036867">
    <property type="component" value="Unassembled WGS sequence"/>
</dbReference>
<dbReference type="InterPro" id="IPR007837">
    <property type="entry name" value="DinB"/>
</dbReference>
<dbReference type="SUPFAM" id="SSF109854">
    <property type="entry name" value="DinB/YfiT-like putative metalloenzymes"/>
    <property type="match status" value="1"/>
</dbReference>
<name>A0A0M0LLT8_9BACL</name>
<evidence type="ECO:0000256" key="3">
    <source>
        <dbReference type="PIRSR" id="PIRSR607837-1"/>
    </source>
</evidence>
<dbReference type="InterPro" id="IPR034660">
    <property type="entry name" value="DinB/YfiT-like"/>
</dbReference>
<feature type="binding site" evidence="3">
    <location>
        <position position="44"/>
    </location>
    <ligand>
        <name>a divalent metal cation</name>
        <dbReference type="ChEBI" id="CHEBI:60240"/>
    </ligand>
</feature>
<evidence type="ECO:0008006" key="6">
    <source>
        <dbReference type="Google" id="ProtNLM"/>
    </source>
</evidence>
<dbReference type="RefSeq" id="WP_053416171.1">
    <property type="nucleotide sequence ID" value="NZ_LILB01000001.1"/>
</dbReference>
<comment type="similarity">
    <text evidence="1">Belongs to the DinB family.</text>
</comment>
<proteinExistence type="inferred from homology"/>